<protein>
    <recommendedName>
        <fullName evidence="1">F-box/LRR-repeat protein 15/At3g58940/PEG3-like LRR domain-containing protein</fullName>
    </recommendedName>
</protein>
<dbReference type="SUPFAM" id="SSF52047">
    <property type="entry name" value="RNI-like"/>
    <property type="match status" value="1"/>
</dbReference>
<dbReference type="Pfam" id="PF24758">
    <property type="entry name" value="LRR_At5g56370"/>
    <property type="match status" value="1"/>
</dbReference>
<evidence type="ECO:0000313" key="3">
    <source>
        <dbReference type="Proteomes" id="UP000631114"/>
    </source>
</evidence>
<dbReference type="InterPro" id="IPR032675">
    <property type="entry name" value="LRR_dom_sf"/>
</dbReference>
<dbReference type="InterPro" id="IPR055411">
    <property type="entry name" value="LRR_FXL15/At3g58940/PEG3-like"/>
</dbReference>
<gene>
    <name evidence="2" type="ORF">IFM89_032672</name>
</gene>
<dbReference type="EMBL" id="JADFTS010000003">
    <property type="protein sequence ID" value="KAF9616822.1"/>
    <property type="molecule type" value="Genomic_DNA"/>
</dbReference>
<feature type="domain" description="F-box/LRR-repeat protein 15/At3g58940/PEG3-like LRR" evidence="1">
    <location>
        <begin position="143"/>
        <end position="193"/>
    </location>
</feature>
<keyword evidence="3" id="KW-1185">Reference proteome</keyword>
<dbReference type="Gene3D" id="3.80.10.10">
    <property type="entry name" value="Ribonuclease Inhibitor"/>
    <property type="match status" value="2"/>
</dbReference>
<dbReference type="Proteomes" id="UP000631114">
    <property type="component" value="Unassembled WGS sequence"/>
</dbReference>
<accession>A0A835M567</accession>
<name>A0A835M567_9MAGN</name>
<dbReference type="AlphaFoldDB" id="A0A835M567"/>
<sequence length="213" mass="24811">MTMIQRIFFSKEVRDWLDLPEDVTILIFMKLETIELLQNAQMEVINRSSGQLVEFCYHGWVTDELLLYVAFRSTSLKYLRLEACIKLSKAGLIVAARKLPLLEELELCWYCYSGKVIEEVGRYCQKLKYFRLSNKFHLNDKNNCNDDAIAIAQSMPQLRRLNLFANSLTNDGLQAILDGCPHLEFLDLQQCSGIHLEGEFLKKCVDRFKVLRF</sequence>
<dbReference type="PANTHER" id="PTHR38926:SF2">
    <property type="entry name" value="F-BOX_LRR-REPEAT PROTEIN 21-RELATED"/>
    <property type="match status" value="1"/>
</dbReference>
<proteinExistence type="predicted"/>
<evidence type="ECO:0000259" key="1">
    <source>
        <dbReference type="Pfam" id="PF24758"/>
    </source>
</evidence>
<reference evidence="2 3" key="1">
    <citation type="submission" date="2020-10" db="EMBL/GenBank/DDBJ databases">
        <title>The Coptis chinensis genome and diversification of protoberbering-type alkaloids.</title>
        <authorList>
            <person name="Wang B."/>
            <person name="Shu S."/>
            <person name="Song C."/>
            <person name="Liu Y."/>
        </authorList>
    </citation>
    <scope>NUCLEOTIDE SEQUENCE [LARGE SCALE GENOMIC DNA]</scope>
    <source>
        <strain evidence="2">HL-2020</strain>
        <tissue evidence="2">Leaf</tissue>
    </source>
</reference>
<dbReference type="OrthoDB" id="2095648at2759"/>
<dbReference type="PANTHER" id="PTHR38926">
    <property type="entry name" value="F-BOX DOMAIN CONTAINING PROTEIN, EXPRESSED"/>
    <property type="match status" value="1"/>
</dbReference>
<organism evidence="2 3">
    <name type="scientific">Coptis chinensis</name>
    <dbReference type="NCBI Taxonomy" id="261450"/>
    <lineage>
        <taxon>Eukaryota</taxon>
        <taxon>Viridiplantae</taxon>
        <taxon>Streptophyta</taxon>
        <taxon>Embryophyta</taxon>
        <taxon>Tracheophyta</taxon>
        <taxon>Spermatophyta</taxon>
        <taxon>Magnoliopsida</taxon>
        <taxon>Ranunculales</taxon>
        <taxon>Ranunculaceae</taxon>
        <taxon>Coptidoideae</taxon>
        <taxon>Coptis</taxon>
    </lineage>
</organism>
<comment type="caution">
    <text evidence="2">The sequence shown here is derived from an EMBL/GenBank/DDBJ whole genome shotgun (WGS) entry which is preliminary data.</text>
</comment>
<evidence type="ECO:0000313" key="2">
    <source>
        <dbReference type="EMBL" id="KAF9616822.1"/>
    </source>
</evidence>